<organism evidence="1 2">
    <name type="scientific">Agromyces cerinus subsp. cerinus</name>
    <dbReference type="NCBI Taxonomy" id="232089"/>
    <lineage>
        <taxon>Bacteria</taxon>
        <taxon>Bacillati</taxon>
        <taxon>Actinomycetota</taxon>
        <taxon>Actinomycetes</taxon>
        <taxon>Micrococcales</taxon>
        <taxon>Microbacteriaceae</taxon>
        <taxon>Agromyces</taxon>
    </lineage>
</organism>
<keyword evidence="2" id="KW-1185">Reference proteome</keyword>
<proteinExistence type="predicted"/>
<name>A0A1N6G267_9MICO</name>
<dbReference type="RefSeq" id="WP_074260430.1">
    <property type="nucleotide sequence ID" value="NZ_FSRJ01000003.1"/>
</dbReference>
<reference evidence="2" key="1">
    <citation type="submission" date="2016-11" db="EMBL/GenBank/DDBJ databases">
        <authorList>
            <person name="Varghese N."/>
            <person name="Submissions S."/>
        </authorList>
    </citation>
    <scope>NUCLEOTIDE SEQUENCE [LARGE SCALE GENOMIC DNA]</scope>
    <source>
        <strain evidence="2">DSM 8595</strain>
    </source>
</reference>
<gene>
    <name evidence="1" type="ORF">SAMN05443544_2230</name>
</gene>
<sequence>MTPPNERPKIVITRVDTAPDDLAAQLPVHAELVRILPGSDRPDYALAIAKKPIHFRTTLTALEQAGVDPSAADPQMIRVHDDGTADLVVFGLVLCARVAGETIHLAMEDFPVNIAYIIDNTQLGDASVDFAKSYFAAIGFVSMEASGSPVSPA</sequence>
<dbReference type="OrthoDB" id="4691918at2"/>
<dbReference type="EMBL" id="FSRJ01000003">
    <property type="protein sequence ID" value="SIO01603.1"/>
    <property type="molecule type" value="Genomic_DNA"/>
</dbReference>
<dbReference type="AlphaFoldDB" id="A0A1N6G267"/>
<accession>A0A1N6G267</accession>
<dbReference type="Proteomes" id="UP000184699">
    <property type="component" value="Unassembled WGS sequence"/>
</dbReference>
<evidence type="ECO:0000313" key="2">
    <source>
        <dbReference type="Proteomes" id="UP000184699"/>
    </source>
</evidence>
<protein>
    <submittedName>
        <fullName evidence="1">Uncharacterized protein</fullName>
    </submittedName>
</protein>
<evidence type="ECO:0000313" key="1">
    <source>
        <dbReference type="EMBL" id="SIO01603.1"/>
    </source>
</evidence>